<dbReference type="InterPro" id="IPR058627">
    <property type="entry name" value="MdtA-like_C"/>
</dbReference>
<evidence type="ECO:0000313" key="8">
    <source>
        <dbReference type="Proteomes" id="UP001139319"/>
    </source>
</evidence>
<comment type="caution">
    <text evidence="7">The sequence shown here is derived from an EMBL/GenBank/DDBJ whole genome shotgun (WGS) entry which is preliminary data.</text>
</comment>
<dbReference type="PANTHER" id="PTHR32347">
    <property type="entry name" value="EFFLUX SYSTEM COMPONENT YKNX-RELATED"/>
    <property type="match status" value="1"/>
</dbReference>
<dbReference type="InterPro" id="IPR006143">
    <property type="entry name" value="RND_pump_MFP"/>
</dbReference>
<dbReference type="Gene3D" id="2.40.30.170">
    <property type="match status" value="1"/>
</dbReference>
<comment type="similarity">
    <text evidence="2">Belongs to the membrane fusion protein (MFP) (TC 8.A.1) family.</text>
</comment>
<dbReference type="InterPro" id="IPR050465">
    <property type="entry name" value="UPF0194_transport"/>
</dbReference>
<evidence type="ECO:0000259" key="5">
    <source>
        <dbReference type="Pfam" id="PF25967"/>
    </source>
</evidence>
<proteinExistence type="inferred from homology"/>
<evidence type="ECO:0000256" key="4">
    <source>
        <dbReference type="SAM" id="Coils"/>
    </source>
</evidence>
<protein>
    <submittedName>
        <fullName evidence="7">Efflux RND transporter periplasmic adaptor subunit</fullName>
    </submittedName>
</protein>
<reference evidence="7" key="1">
    <citation type="submission" date="2022-05" db="EMBL/GenBank/DDBJ databases">
        <authorList>
            <person name="Sun H.-N."/>
        </authorList>
    </citation>
    <scope>NUCLEOTIDE SEQUENCE</scope>
    <source>
        <strain evidence="7">HB14</strain>
    </source>
</reference>
<feature type="domain" description="Multidrug resistance protein MdtA-like C-terminal permuted SH3" evidence="5">
    <location>
        <begin position="333"/>
        <end position="387"/>
    </location>
</feature>
<organism evidence="7 8">
    <name type="scientific">Gilvimarinus xylanilyticus</name>
    <dbReference type="NCBI Taxonomy" id="2944139"/>
    <lineage>
        <taxon>Bacteria</taxon>
        <taxon>Pseudomonadati</taxon>
        <taxon>Pseudomonadota</taxon>
        <taxon>Gammaproteobacteria</taxon>
        <taxon>Cellvibrionales</taxon>
        <taxon>Cellvibrionaceae</taxon>
        <taxon>Gilvimarinus</taxon>
    </lineage>
</organism>
<dbReference type="GO" id="GO:0016020">
    <property type="term" value="C:membrane"/>
    <property type="evidence" value="ECO:0007669"/>
    <property type="project" value="InterPro"/>
</dbReference>
<evidence type="ECO:0000313" key="7">
    <source>
        <dbReference type="EMBL" id="MCP8900420.1"/>
    </source>
</evidence>
<keyword evidence="3 4" id="KW-0175">Coiled coil</keyword>
<dbReference type="Gene3D" id="2.40.420.20">
    <property type="match status" value="1"/>
</dbReference>
<dbReference type="EMBL" id="JAMFTH010000005">
    <property type="protein sequence ID" value="MCP8900420.1"/>
    <property type="molecule type" value="Genomic_DNA"/>
</dbReference>
<keyword evidence="8" id="KW-1185">Reference proteome</keyword>
<dbReference type="Pfam" id="PF25990">
    <property type="entry name" value="Beta-barrel_YknX"/>
    <property type="match status" value="1"/>
</dbReference>
<gene>
    <name evidence="7" type="ORF">M6D89_14030</name>
</gene>
<dbReference type="Pfam" id="PF25967">
    <property type="entry name" value="RND-MFP_C"/>
    <property type="match status" value="1"/>
</dbReference>
<evidence type="ECO:0000256" key="3">
    <source>
        <dbReference type="ARBA" id="ARBA00023054"/>
    </source>
</evidence>
<accession>A0A9X2KX25</accession>
<feature type="domain" description="YknX-like beta-barrel" evidence="6">
    <location>
        <begin position="247"/>
        <end position="326"/>
    </location>
</feature>
<dbReference type="GO" id="GO:0022857">
    <property type="term" value="F:transmembrane transporter activity"/>
    <property type="evidence" value="ECO:0007669"/>
    <property type="project" value="InterPro"/>
</dbReference>
<dbReference type="PROSITE" id="PS51257">
    <property type="entry name" value="PROKAR_LIPOPROTEIN"/>
    <property type="match status" value="1"/>
</dbReference>
<dbReference type="GO" id="GO:0030313">
    <property type="term" value="C:cell envelope"/>
    <property type="evidence" value="ECO:0007669"/>
    <property type="project" value="UniProtKB-SubCell"/>
</dbReference>
<dbReference type="Proteomes" id="UP001139319">
    <property type="component" value="Unassembled WGS sequence"/>
</dbReference>
<comment type="subcellular location">
    <subcellularLocation>
        <location evidence="1">Cell envelope</location>
    </subcellularLocation>
</comment>
<evidence type="ECO:0000256" key="2">
    <source>
        <dbReference type="ARBA" id="ARBA00009477"/>
    </source>
</evidence>
<dbReference type="RefSeq" id="WP_253968712.1">
    <property type="nucleotide sequence ID" value="NZ_JAMFTH010000005.1"/>
</dbReference>
<reference evidence="7" key="2">
    <citation type="submission" date="2023-01" db="EMBL/GenBank/DDBJ databases">
        <title>Gilvimarinus xylanilyticus HB14 isolated from Caulerpa lentillifera aquaculture base in Hainan, China.</title>
        <authorList>
            <person name="Zhang Y.-J."/>
        </authorList>
    </citation>
    <scope>NUCLEOTIDE SEQUENCE</scope>
    <source>
        <strain evidence="7">HB14</strain>
    </source>
</reference>
<feature type="coiled-coil region" evidence="4">
    <location>
        <begin position="84"/>
        <end position="208"/>
    </location>
</feature>
<name>A0A9X2KX25_9GAMM</name>
<evidence type="ECO:0000259" key="6">
    <source>
        <dbReference type="Pfam" id="PF25990"/>
    </source>
</evidence>
<dbReference type="AlphaFoldDB" id="A0A9X2KX25"/>
<dbReference type="PANTHER" id="PTHR32347:SF23">
    <property type="entry name" value="BLL5650 PROTEIN"/>
    <property type="match status" value="1"/>
</dbReference>
<dbReference type="InterPro" id="IPR058636">
    <property type="entry name" value="Beta-barrel_YknX"/>
</dbReference>
<sequence>MKQLLATAIVALGLVACGGEEQNLLTVQTSELPLAIRTTGELTSARTVELGPPTVKYSWQQKLSWLIPEGTWVEQGQKVMAFDAQQQYARLRDLQNNLATERQRLQSQALDTEQQTEQLELDLAEAKMELDKATLKSSNVDDLMARLEVEKLKLDRQIAEKNHQMAQVRKTSQIAQMQVDREITQAEVERLSAEVQEQQNAIAAMEVKAPRAGIVVYVPNNDGNKPAEGDQFSLIQKVVEIPDLDSLIIETTVDEQIAYKVKVGDRVEIRLDAIPERTFSGQVESMGRIVRLKSRREPSKVFDAVVSITNPDPELMRPGMAARLSIIERVADNAVAIPQQAILYRDNKAYVRVKTLTGEREREITIAARQGGEAIVTEGLEDGDEVIL</sequence>
<dbReference type="NCBIfam" id="TIGR01730">
    <property type="entry name" value="RND_mfp"/>
    <property type="match status" value="1"/>
</dbReference>
<evidence type="ECO:0000256" key="1">
    <source>
        <dbReference type="ARBA" id="ARBA00004196"/>
    </source>
</evidence>